<gene>
    <name evidence="2" type="ORF">NPIL_420941</name>
</gene>
<keyword evidence="1" id="KW-0472">Membrane</keyword>
<evidence type="ECO:0000256" key="1">
    <source>
        <dbReference type="SAM" id="Phobius"/>
    </source>
</evidence>
<evidence type="ECO:0000313" key="2">
    <source>
        <dbReference type="EMBL" id="GFU17404.1"/>
    </source>
</evidence>
<feature type="transmembrane region" description="Helical" evidence="1">
    <location>
        <begin position="54"/>
        <end position="76"/>
    </location>
</feature>
<proteinExistence type="predicted"/>
<dbReference type="AlphaFoldDB" id="A0A8X6UCL2"/>
<keyword evidence="1" id="KW-1133">Transmembrane helix</keyword>
<comment type="caution">
    <text evidence="2">The sequence shown here is derived from an EMBL/GenBank/DDBJ whole genome shotgun (WGS) entry which is preliminary data.</text>
</comment>
<sequence length="105" mass="12412">MNKEGPVHNPRHNGRHWQPEKGVLLSRDLVGGEMRCHGYREKRLSRDEQRSYCLLGSFLFLRPLSLSWSVILISYLKSERGRRKLMNGKNGSERMFPEAKERFRL</sequence>
<keyword evidence="1" id="KW-0812">Transmembrane</keyword>
<reference evidence="2" key="1">
    <citation type="submission" date="2020-08" db="EMBL/GenBank/DDBJ databases">
        <title>Multicomponent nature underlies the extraordinary mechanical properties of spider dragline silk.</title>
        <authorList>
            <person name="Kono N."/>
            <person name="Nakamura H."/>
            <person name="Mori M."/>
            <person name="Yoshida Y."/>
            <person name="Ohtoshi R."/>
            <person name="Malay A.D."/>
            <person name="Moran D.A.P."/>
            <person name="Tomita M."/>
            <person name="Numata K."/>
            <person name="Arakawa K."/>
        </authorList>
    </citation>
    <scope>NUCLEOTIDE SEQUENCE</scope>
</reference>
<dbReference type="EMBL" id="BMAW01126575">
    <property type="protein sequence ID" value="GFU17404.1"/>
    <property type="molecule type" value="Genomic_DNA"/>
</dbReference>
<keyword evidence="3" id="KW-1185">Reference proteome</keyword>
<accession>A0A8X6UCL2</accession>
<dbReference type="Proteomes" id="UP000887013">
    <property type="component" value="Unassembled WGS sequence"/>
</dbReference>
<evidence type="ECO:0000313" key="3">
    <source>
        <dbReference type="Proteomes" id="UP000887013"/>
    </source>
</evidence>
<name>A0A8X6UCL2_NEPPI</name>
<organism evidence="2 3">
    <name type="scientific">Nephila pilipes</name>
    <name type="common">Giant wood spider</name>
    <name type="synonym">Nephila maculata</name>
    <dbReference type="NCBI Taxonomy" id="299642"/>
    <lineage>
        <taxon>Eukaryota</taxon>
        <taxon>Metazoa</taxon>
        <taxon>Ecdysozoa</taxon>
        <taxon>Arthropoda</taxon>
        <taxon>Chelicerata</taxon>
        <taxon>Arachnida</taxon>
        <taxon>Araneae</taxon>
        <taxon>Araneomorphae</taxon>
        <taxon>Entelegynae</taxon>
        <taxon>Araneoidea</taxon>
        <taxon>Nephilidae</taxon>
        <taxon>Nephila</taxon>
    </lineage>
</organism>
<protein>
    <submittedName>
        <fullName evidence="2">Uncharacterized protein</fullName>
    </submittedName>
</protein>